<evidence type="ECO:0000313" key="1">
    <source>
        <dbReference type="EMBL" id="KAF8661908.1"/>
    </source>
</evidence>
<accession>A0A835AF87</accession>
<evidence type="ECO:0000313" key="2">
    <source>
        <dbReference type="Proteomes" id="UP000636709"/>
    </source>
</evidence>
<dbReference type="Proteomes" id="UP000636709">
    <property type="component" value="Unassembled WGS sequence"/>
</dbReference>
<dbReference type="EMBL" id="JACEFO010002392">
    <property type="protein sequence ID" value="KAF8661908.1"/>
    <property type="molecule type" value="Genomic_DNA"/>
</dbReference>
<comment type="caution">
    <text evidence="1">The sequence shown here is derived from an EMBL/GenBank/DDBJ whole genome shotgun (WGS) entry which is preliminary data.</text>
</comment>
<proteinExistence type="predicted"/>
<sequence length="55" mass="6082">MGLAWDGMARRQRHTTSRPLLAAATYVRVKWPLLGAVRVHGHGIHLSAQGVPMPR</sequence>
<reference evidence="1" key="1">
    <citation type="submission" date="2020-07" db="EMBL/GenBank/DDBJ databases">
        <title>Genome sequence and genetic diversity analysis of an under-domesticated orphan crop, white fonio (Digitaria exilis).</title>
        <authorList>
            <person name="Bennetzen J.L."/>
            <person name="Chen S."/>
            <person name="Ma X."/>
            <person name="Wang X."/>
            <person name="Yssel A.E.J."/>
            <person name="Chaluvadi S.R."/>
            <person name="Johnson M."/>
            <person name="Gangashetty P."/>
            <person name="Hamidou F."/>
            <person name="Sanogo M.D."/>
            <person name="Zwaenepoel A."/>
            <person name="Wallace J."/>
            <person name="Van De Peer Y."/>
            <person name="Van Deynze A."/>
        </authorList>
    </citation>
    <scope>NUCLEOTIDE SEQUENCE</scope>
    <source>
        <tissue evidence="1">Leaves</tissue>
    </source>
</reference>
<protein>
    <submittedName>
        <fullName evidence="1">Uncharacterized protein</fullName>
    </submittedName>
</protein>
<organism evidence="1 2">
    <name type="scientific">Digitaria exilis</name>
    <dbReference type="NCBI Taxonomy" id="1010633"/>
    <lineage>
        <taxon>Eukaryota</taxon>
        <taxon>Viridiplantae</taxon>
        <taxon>Streptophyta</taxon>
        <taxon>Embryophyta</taxon>
        <taxon>Tracheophyta</taxon>
        <taxon>Spermatophyta</taxon>
        <taxon>Magnoliopsida</taxon>
        <taxon>Liliopsida</taxon>
        <taxon>Poales</taxon>
        <taxon>Poaceae</taxon>
        <taxon>PACMAD clade</taxon>
        <taxon>Panicoideae</taxon>
        <taxon>Panicodae</taxon>
        <taxon>Paniceae</taxon>
        <taxon>Anthephorinae</taxon>
        <taxon>Digitaria</taxon>
    </lineage>
</organism>
<name>A0A835AF87_9POAL</name>
<dbReference type="AlphaFoldDB" id="A0A835AF87"/>
<gene>
    <name evidence="1" type="ORF">HU200_056872</name>
</gene>
<keyword evidence="2" id="KW-1185">Reference proteome</keyword>